<keyword evidence="4" id="KW-0032">Aminotransferase</keyword>
<proteinExistence type="inferred from homology"/>
<dbReference type="SUPFAM" id="SSF56752">
    <property type="entry name" value="D-aminoacid aminotransferase-like PLP-dependent enzymes"/>
    <property type="match status" value="1"/>
</dbReference>
<name>A0A6N3C9U3_EUBLI</name>
<dbReference type="GO" id="GO:0008652">
    <property type="term" value="P:amino acid biosynthetic process"/>
    <property type="evidence" value="ECO:0007669"/>
    <property type="project" value="UniProtKB-ARBA"/>
</dbReference>
<evidence type="ECO:0000256" key="3">
    <source>
        <dbReference type="ARBA" id="ARBA00022898"/>
    </source>
</evidence>
<dbReference type="FunFam" id="3.20.10.10:FF:000002">
    <property type="entry name" value="D-alanine aminotransferase"/>
    <property type="match status" value="1"/>
</dbReference>
<dbReference type="EC" id="2.6.1.42" evidence="4"/>
<dbReference type="InterPro" id="IPR043132">
    <property type="entry name" value="BCAT-like_C"/>
</dbReference>
<dbReference type="AlphaFoldDB" id="A0A6N3C9U3"/>
<dbReference type="Gene3D" id="3.30.470.10">
    <property type="match status" value="1"/>
</dbReference>
<dbReference type="GO" id="GO:0005829">
    <property type="term" value="C:cytosol"/>
    <property type="evidence" value="ECO:0007669"/>
    <property type="project" value="TreeGrafter"/>
</dbReference>
<keyword evidence="4" id="KW-0808">Transferase</keyword>
<comment type="cofactor">
    <cofactor evidence="1">
        <name>pyridoxal 5'-phosphate</name>
        <dbReference type="ChEBI" id="CHEBI:597326"/>
    </cofactor>
</comment>
<dbReference type="InterPro" id="IPR043131">
    <property type="entry name" value="BCAT-like_N"/>
</dbReference>
<dbReference type="EMBL" id="CACRTR010000008">
    <property type="protein sequence ID" value="VYU13650.1"/>
    <property type="molecule type" value="Genomic_DNA"/>
</dbReference>
<protein>
    <submittedName>
        <fullName evidence="4">Putative branched-chain-amino-acid aminotransferase</fullName>
        <ecNumber evidence="4">2.6.1.42</ecNumber>
    </submittedName>
</protein>
<evidence type="ECO:0000256" key="1">
    <source>
        <dbReference type="ARBA" id="ARBA00001933"/>
    </source>
</evidence>
<dbReference type="InterPro" id="IPR036038">
    <property type="entry name" value="Aminotransferase-like"/>
</dbReference>
<dbReference type="GO" id="GO:0046394">
    <property type="term" value="P:carboxylic acid biosynthetic process"/>
    <property type="evidence" value="ECO:0007669"/>
    <property type="project" value="UniProtKB-ARBA"/>
</dbReference>
<comment type="similarity">
    <text evidence="2">Belongs to the class-IV pyridoxal-phosphate-dependent aminotransferase family.</text>
</comment>
<dbReference type="InterPro" id="IPR050571">
    <property type="entry name" value="Class-IV_PLP-Dep_Aminotrnsfr"/>
</dbReference>
<dbReference type="Gene3D" id="3.20.10.10">
    <property type="entry name" value="D-amino Acid Aminotransferase, subunit A, domain 2"/>
    <property type="match status" value="1"/>
</dbReference>
<dbReference type="PANTHER" id="PTHR42743:SF11">
    <property type="entry name" value="AMINODEOXYCHORISMATE LYASE"/>
    <property type="match status" value="1"/>
</dbReference>
<evidence type="ECO:0000313" key="4">
    <source>
        <dbReference type="EMBL" id="VYU13650.1"/>
    </source>
</evidence>
<evidence type="ECO:0000256" key="2">
    <source>
        <dbReference type="ARBA" id="ARBA00009320"/>
    </source>
</evidence>
<dbReference type="InterPro" id="IPR001544">
    <property type="entry name" value="Aminotrans_IV"/>
</dbReference>
<organism evidence="4">
    <name type="scientific">Eubacterium limosum</name>
    <dbReference type="NCBI Taxonomy" id="1736"/>
    <lineage>
        <taxon>Bacteria</taxon>
        <taxon>Bacillati</taxon>
        <taxon>Bacillota</taxon>
        <taxon>Clostridia</taxon>
        <taxon>Eubacteriales</taxon>
        <taxon>Eubacteriaceae</taxon>
        <taxon>Eubacterium</taxon>
    </lineage>
</organism>
<gene>
    <name evidence="4" type="primary">ilvE</name>
    <name evidence="4" type="ORF">ELLFYP34_02776</name>
</gene>
<reference evidence="4" key="1">
    <citation type="submission" date="2019-11" db="EMBL/GenBank/DDBJ databases">
        <authorList>
            <person name="Feng L."/>
        </authorList>
    </citation>
    <scope>NUCLEOTIDE SEQUENCE</scope>
    <source>
        <strain evidence="4">ElimosumLFYP34</strain>
    </source>
</reference>
<dbReference type="Pfam" id="PF01063">
    <property type="entry name" value="Aminotran_4"/>
    <property type="match status" value="1"/>
</dbReference>
<dbReference type="GO" id="GO:0004084">
    <property type="term" value="F:branched-chain-amino-acid transaminase activity"/>
    <property type="evidence" value="ECO:0007669"/>
    <property type="project" value="UniProtKB-EC"/>
</dbReference>
<accession>A0A6N3C9U3</accession>
<dbReference type="PANTHER" id="PTHR42743">
    <property type="entry name" value="AMINO-ACID AMINOTRANSFERASE"/>
    <property type="match status" value="1"/>
</dbReference>
<keyword evidence="3" id="KW-0663">Pyridoxal phosphate</keyword>
<sequence>MSAQELILDDGFCFGLGAFETIAVMYGQPVFLEPHLKRLREALDFFGIPDPVTAEWVDEILKKHCVKNGVLKIMVSQENCLWSCRENPYTPADYERGFVLRTSPVRRNETSPLTWHKTLCYGENVLEKRRAAAQGFDEPVFLNSRGQLTEGAVTNLFFVKKGRLITPSLSCGLLPGTVRNYLINRYDVEERVIFPEEIGEFDEAFVTNALMGMLPVRQLDDIAYCEKSVWEAVWRDYHDLLRQALDWPVA</sequence>